<dbReference type="PANTHER" id="PTHR46204:SF4">
    <property type="entry name" value="LYSM DOMAIN RECEPTOR-LIKE KINASE 10"/>
    <property type="match status" value="1"/>
</dbReference>
<evidence type="ECO:0000256" key="7">
    <source>
        <dbReference type="ARBA" id="ARBA00023157"/>
    </source>
</evidence>
<evidence type="ECO:0000256" key="6">
    <source>
        <dbReference type="ARBA" id="ARBA00023136"/>
    </source>
</evidence>
<comment type="caution">
    <text evidence="8">The sequence shown here is derived from an EMBL/GenBank/DDBJ whole genome shotgun (WGS) entry which is preliminary data.</text>
</comment>
<dbReference type="Gene3D" id="1.10.510.10">
    <property type="entry name" value="Transferase(Phosphotransferase) domain 1"/>
    <property type="match status" value="1"/>
</dbReference>
<dbReference type="OrthoDB" id="676594at2759"/>
<dbReference type="GO" id="GO:0005886">
    <property type="term" value="C:plasma membrane"/>
    <property type="evidence" value="ECO:0007669"/>
    <property type="project" value="UniProtKB-SubCell"/>
</dbReference>
<evidence type="ECO:0000256" key="3">
    <source>
        <dbReference type="ARBA" id="ARBA00022692"/>
    </source>
</evidence>
<dbReference type="GO" id="GO:0045087">
    <property type="term" value="P:innate immune response"/>
    <property type="evidence" value="ECO:0007669"/>
    <property type="project" value="InterPro"/>
</dbReference>
<sequence>MGSLRYNHGMDGVSGKGIVFIPVKGEGRFPFGVVNWNRITVASNTSCWYIWLHASRVDVYAFGIVLYGLISAEEAIVKSTESTDATSLVYLQARPQGKALQELTDPRLGGDYPIESVLKIAHLAKSCTHEEPRMRPTMRSVIVALMALLSN</sequence>
<accession>A0A835EJ14</accession>
<protein>
    <submittedName>
        <fullName evidence="8">Uncharacterized protein</fullName>
    </submittedName>
</protein>
<reference evidence="8" key="1">
    <citation type="submission" date="2020-07" db="EMBL/GenBank/DDBJ databases">
        <title>Genome sequence and genetic diversity analysis of an under-domesticated orphan crop, white fonio (Digitaria exilis).</title>
        <authorList>
            <person name="Bennetzen J.L."/>
            <person name="Chen S."/>
            <person name="Ma X."/>
            <person name="Wang X."/>
            <person name="Yssel A.E.J."/>
            <person name="Chaluvadi S.R."/>
            <person name="Johnson M."/>
            <person name="Gangashetty P."/>
            <person name="Hamidou F."/>
            <person name="Sanogo M.D."/>
            <person name="Zwaenepoel A."/>
            <person name="Wallace J."/>
            <person name="Van De Peer Y."/>
            <person name="Van Deynze A."/>
        </authorList>
    </citation>
    <scope>NUCLEOTIDE SEQUENCE</scope>
    <source>
        <tissue evidence="8">Leaves</tissue>
    </source>
</reference>
<dbReference type="GO" id="GO:0019199">
    <property type="term" value="F:transmembrane receptor protein kinase activity"/>
    <property type="evidence" value="ECO:0007669"/>
    <property type="project" value="InterPro"/>
</dbReference>
<keyword evidence="2" id="KW-1003">Cell membrane</keyword>
<proteinExistence type="predicted"/>
<evidence type="ECO:0000313" key="8">
    <source>
        <dbReference type="EMBL" id="KAF8694971.1"/>
    </source>
</evidence>
<evidence type="ECO:0000256" key="4">
    <source>
        <dbReference type="ARBA" id="ARBA00022729"/>
    </source>
</evidence>
<keyword evidence="7" id="KW-1015">Disulfide bond</keyword>
<dbReference type="InterPro" id="IPR044812">
    <property type="entry name" value="CERK1/LYK3-like"/>
</dbReference>
<gene>
    <name evidence="8" type="ORF">HU200_038082</name>
</gene>
<dbReference type="InterPro" id="IPR011009">
    <property type="entry name" value="Kinase-like_dom_sf"/>
</dbReference>
<dbReference type="SUPFAM" id="SSF56112">
    <property type="entry name" value="Protein kinase-like (PK-like)"/>
    <property type="match status" value="1"/>
</dbReference>
<keyword evidence="3" id="KW-0812">Transmembrane</keyword>
<name>A0A835EJ14_9POAL</name>
<evidence type="ECO:0000256" key="2">
    <source>
        <dbReference type="ARBA" id="ARBA00022475"/>
    </source>
</evidence>
<keyword evidence="5" id="KW-1133">Transmembrane helix</keyword>
<evidence type="ECO:0000313" key="9">
    <source>
        <dbReference type="Proteomes" id="UP000636709"/>
    </source>
</evidence>
<organism evidence="8 9">
    <name type="scientific">Digitaria exilis</name>
    <dbReference type="NCBI Taxonomy" id="1010633"/>
    <lineage>
        <taxon>Eukaryota</taxon>
        <taxon>Viridiplantae</taxon>
        <taxon>Streptophyta</taxon>
        <taxon>Embryophyta</taxon>
        <taxon>Tracheophyta</taxon>
        <taxon>Spermatophyta</taxon>
        <taxon>Magnoliopsida</taxon>
        <taxon>Liliopsida</taxon>
        <taxon>Poales</taxon>
        <taxon>Poaceae</taxon>
        <taxon>PACMAD clade</taxon>
        <taxon>Panicoideae</taxon>
        <taxon>Panicodae</taxon>
        <taxon>Paniceae</taxon>
        <taxon>Anthephorinae</taxon>
        <taxon>Digitaria</taxon>
    </lineage>
</organism>
<keyword evidence="4" id="KW-0732">Signal</keyword>
<keyword evidence="6" id="KW-0472">Membrane</keyword>
<dbReference type="AlphaFoldDB" id="A0A835EJ14"/>
<dbReference type="Proteomes" id="UP000636709">
    <property type="component" value="Unassembled WGS sequence"/>
</dbReference>
<dbReference type="PANTHER" id="PTHR46204">
    <property type="entry name" value="CHITIN ELICITOR RECEPTOR KINASE 1-RELATED"/>
    <property type="match status" value="1"/>
</dbReference>
<evidence type="ECO:0000256" key="1">
    <source>
        <dbReference type="ARBA" id="ARBA00004162"/>
    </source>
</evidence>
<evidence type="ECO:0000256" key="5">
    <source>
        <dbReference type="ARBA" id="ARBA00022989"/>
    </source>
</evidence>
<keyword evidence="9" id="KW-1185">Reference proteome</keyword>
<dbReference type="EMBL" id="JACEFO010001901">
    <property type="protein sequence ID" value="KAF8694971.1"/>
    <property type="molecule type" value="Genomic_DNA"/>
</dbReference>
<comment type="subcellular location">
    <subcellularLocation>
        <location evidence="1">Cell membrane</location>
        <topology evidence="1">Single-pass membrane protein</topology>
    </subcellularLocation>
</comment>